<keyword evidence="10" id="KW-1185">Reference proteome</keyword>
<feature type="region of interest" description="Disordered" evidence="6">
    <location>
        <begin position="309"/>
        <end position="329"/>
    </location>
</feature>
<evidence type="ECO:0000256" key="6">
    <source>
        <dbReference type="SAM" id="MobiDB-lite"/>
    </source>
</evidence>
<dbReference type="Pfam" id="PF00069">
    <property type="entry name" value="Pkinase"/>
    <property type="match status" value="1"/>
</dbReference>
<dbReference type="EC" id="2.7.11.1" evidence="1"/>
<evidence type="ECO:0000256" key="2">
    <source>
        <dbReference type="ARBA" id="ARBA00022679"/>
    </source>
</evidence>
<name>A0ABV9S8D7_9PSEU</name>
<dbReference type="CDD" id="cd23451">
    <property type="entry name" value="beta-trefoil_Ricin_laminarinase"/>
    <property type="match status" value="1"/>
</dbReference>
<keyword evidence="4" id="KW-0418">Kinase</keyword>
<dbReference type="EMBL" id="JBHSIS010000022">
    <property type="protein sequence ID" value="MFC4858008.1"/>
    <property type="molecule type" value="Genomic_DNA"/>
</dbReference>
<dbReference type="Gene3D" id="3.30.200.20">
    <property type="entry name" value="Phosphorylase Kinase, domain 1"/>
    <property type="match status" value="1"/>
</dbReference>
<dbReference type="SMART" id="SM00458">
    <property type="entry name" value="RICIN"/>
    <property type="match status" value="1"/>
</dbReference>
<keyword evidence="2" id="KW-0808">Transferase</keyword>
<evidence type="ECO:0000313" key="9">
    <source>
        <dbReference type="EMBL" id="MFC4858008.1"/>
    </source>
</evidence>
<dbReference type="InterPro" id="IPR000772">
    <property type="entry name" value="Ricin_B_lectin"/>
</dbReference>
<dbReference type="InterPro" id="IPR011009">
    <property type="entry name" value="Kinase-like_dom_sf"/>
</dbReference>
<evidence type="ECO:0000256" key="7">
    <source>
        <dbReference type="SAM" id="Phobius"/>
    </source>
</evidence>
<protein>
    <recommendedName>
        <fullName evidence="1">non-specific serine/threonine protein kinase</fullName>
        <ecNumber evidence="1">2.7.11.1</ecNumber>
    </recommendedName>
</protein>
<keyword evidence="7" id="KW-0812">Transmembrane</keyword>
<dbReference type="PANTHER" id="PTHR43671:SF13">
    <property type="entry name" value="SERINE_THREONINE-PROTEIN KINASE NEK2"/>
    <property type="match status" value="1"/>
</dbReference>
<dbReference type="InterPro" id="IPR035992">
    <property type="entry name" value="Ricin_B-like_lectins"/>
</dbReference>
<feature type="region of interest" description="Disordered" evidence="6">
    <location>
        <begin position="367"/>
        <end position="406"/>
    </location>
</feature>
<dbReference type="Gene3D" id="2.80.10.50">
    <property type="match status" value="1"/>
</dbReference>
<dbReference type="SUPFAM" id="SSF56112">
    <property type="entry name" value="Protein kinase-like (PK-like)"/>
    <property type="match status" value="1"/>
</dbReference>
<dbReference type="RefSeq" id="WP_378060157.1">
    <property type="nucleotide sequence ID" value="NZ_JBHSIS010000022.1"/>
</dbReference>
<dbReference type="PANTHER" id="PTHR43671">
    <property type="entry name" value="SERINE/THREONINE-PROTEIN KINASE NEK"/>
    <property type="match status" value="1"/>
</dbReference>
<proteinExistence type="predicted"/>
<organism evidence="9 10">
    <name type="scientific">Actinophytocola glycyrrhizae</name>
    <dbReference type="NCBI Taxonomy" id="2044873"/>
    <lineage>
        <taxon>Bacteria</taxon>
        <taxon>Bacillati</taxon>
        <taxon>Actinomycetota</taxon>
        <taxon>Actinomycetes</taxon>
        <taxon>Pseudonocardiales</taxon>
        <taxon>Pseudonocardiaceae</taxon>
    </lineage>
</organism>
<evidence type="ECO:0000256" key="1">
    <source>
        <dbReference type="ARBA" id="ARBA00012513"/>
    </source>
</evidence>
<feature type="domain" description="Protein kinase" evidence="8">
    <location>
        <begin position="15"/>
        <end position="271"/>
    </location>
</feature>
<evidence type="ECO:0000256" key="4">
    <source>
        <dbReference type="ARBA" id="ARBA00022777"/>
    </source>
</evidence>
<dbReference type="InterPro" id="IPR050660">
    <property type="entry name" value="NEK_Ser/Thr_kinase"/>
</dbReference>
<dbReference type="SUPFAM" id="SSF50370">
    <property type="entry name" value="Ricin B-like lectins"/>
    <property type="match status" value="1"/>
</dbReference>
<dbReference type="Gene3D" id="1.10.510.10">
    <property type="entry name" value="Transferase(Phosphotransferase) domain 1"/>
    <property type="match status" value="1"/>
</dbReference>
<comment type="caution">
    <text evidence="9">The sequence shown here is derived from an EMBL/GenBank/DDBJ whole genome shotgun (WGS) entry which is preliminary data.</text>
</comment>
<feature type="transmembrane region" description="Helical" evidence="7">
    <location>
        <begin position="335"/>
        <end position="358"/>
    </location>
</feature>
<keyword evidence="5" id="KW-0067">ATP-binding</keyword>
<sequence>MRALGELDPRLVGSVRLLAGLGADEMGPVLVGTTPDGRLVAVKVVSAPLVADPGFPQRFAREVAGLRQVVGPCNAPVVDAGPADATPWVAADFLPGVSLGEMVGRGVLLGEDAILRLAAGLASALTEIHRAGLVHRDLTPAHVRLTEDSVRLLDFGVARAVDHDVSLVVGDPEFMSPEQAGRQALTPASDVFSLGAVLHLAATGRSAFAGETRTESLALVSRAQPELPGSLPSRIRQLLGACLVGDPLARPTLDQLRAMIGPVPLDAHPWPPLVRAMITEQYAEVARLLDNVAAPAGVDAPTTLLAPVVVPAAPPPKKTSRRRAEPEDERWKPDMWAVVSGGAVVVTVVFAIVMFNVLTPDRPLRASGQETGAATTSASVAPTTSTTSTTTTTTTTTATQRPEAGPFTGLAGKCVDIAGANAANGTPVQLHECNGTDAQQWVFAQDGTVRGLGKCLDVVGGDTSDGARVQIHDCNGTGAQQWVPTTEGWIINVASNKCLDVPAGNTADGTQLAIWTCHGDVNQRWNPPA</sequence>
<gene>
    <name evidence="9" type="ORF">ACFPCV_31295</name>
</gene>
<keyword evidence="7" id="KW-1133">Transmembrane helix</keyword>
<evidence type="ECO:0000313" key="10">
    <source>
        <dbReference type="Proteomes" id="UP001595859"/>
    </source>
</evidence>
<dbReference type="CDD" id="cd14014">
    <property type="entry name" value="STKc_PknB_like"/>
    <property type="match status" value="1"/>
</dbReference>
<accession>A0ABV9S8D7</accession>
<keyword evidence="7" id="KW-0472">Membrane</keyword>
<dbReference type="Proteomes" id="UP001595859">
    <property type="component" value="Unassembled WGS sequence"/>
</dbReference>
<feature type="compositionally biased region" description="Low complexity" evidence="6">
    <location>
        <begin position="371"/>
        <end position="399"/>
    </location>
</feature>
<dbReference type="InterPro" id="IPR000719">
    <property type="entry name" value="Prot_kinase_dom"/>
</dbReference>
<keyword evidence="3" id="KW-0547">Nucleotide-binding</keyword>
<dbReference type="PROSITE" id="PS50231">
    <property type="entry name" value="RICIN_B_LECTIN"/>
    <property type="match status" value="1"/>
</dbReference>
<evidence type="ECO:0000256" key="5">
    <source>
        <dbReference type="ARBA" id="ARBA00022840"/>
    </source>
</evidence>
<evidence type="ECO:0000256" key="3">
    <source>
        <dbReference type="ARBA" id="ARBA00022741"/>
    </source>
</evidence>
<dbReference type="PROSITE" id="PS50011">
    <property type="entry name" value="PROTEIN_KINASE_DOM"/>
    <property type="match status" value="1"/>
</dbReference>
<reference evidence="10" key="1">
    <citation type="journal article" date="2019" name="Int. J. Syst. Evol. Microbiol.">
        <title>The Global Catalogue of Microorganisms (GCM) 10K type strain sequencing project: providing services to taxonomists for standard genome sequencing and annotation.</title>
        <authorList>
            <consortium name="The Broad Institute Genomics Platform"/>
            <consortium name="The Broad Institute Genome Sequencing Center for Infectious Disease"/>
            <person name="Wu L."/>
            <person name="Ma J."/>
        </authorList>
    </citation>
    <scope>NUCLEOTIDE SEQUENCE [LARGE SCALE GENOMIC DNA]</scope>
    <source>
        <strain evidence="10">ZS-22-S1</strain>
    </source>
</reference>
<evidence type="ECO:0000259" key="8">
    <source>
        <dbReference type="PROSITE" id="PS50011"/>
    </source>
</evidence>
<dbReference type="Pfam" id="PF00652">
    <property type="entry name" value="Ricin_B_lectin"/>
    <property type="match status" value="1"/>
</dbReference>